<dbReference type="InterPro" id="IPR041581">
    <property type="entry name" value="Glyoxalase_6"/>
</dbReference>
<dbReference type="Pfam" id="PF18029">
    <property type="entry name" value="Glyoxalase_6"/>
    <property type="match status" value="1"/>
</dbReference>
<evidence type="ECO:0000259" key="1">
    <source>
        <dbReference type="PROSITE" id="PS51819"/>
    </source>
</evidence>
<protein>
    <submittedName>
        <fullName evidence="2">VOC family protein</fullName>
    </submittedName>
</protein>
<organism evidence="2 3">
    <name type="scientific">Streptomyces bauhiniae</name>
    <dbReference type="NCBI Taxonomy" id="2340725"/>
    <lineage>
        <taxon>Bacteria</taxon>
        <taxon>Bacillati</taxon>
        <taxon>Actinomycetota</taxon>
        <taxon>Actinomycetes</taxon>
        <taxon>Kitasatosporales</taxon>
        <taxon>Streptomycetaceae</taxon>
        <taxon>Streptomyces</taxon>
    </lineage>
</organism>
<reference evidence="2 3" key="1">
    <citation type="submission" date="2020-01" db="EMBL/GenBank/DDBJ databases">
        <title>Insect and environment-associated Actinomycetes.</title>
        <authorList>
            <person name="Currrie C."/>
            <person name="Chevrette M."/>
            <person name="Carlson C."/>
            <person name="Stubbendieck R."/>
            <person name="Wendt-Pienkowski E."/>
        </authorList>
    </citation>
    <scope>NUCLEOTIDE SEQUENCE [LARGE SCALE GENOMIC DNA]</scope>
    <source>
        <strain evidence="2 3">SID7754</strain>
    </source>
</reference>
<dbReference type="Gene3D" id="3.10.180.10">
    <property type="entry name" value="2,3-Dihydroxybiphenyl 1,2-Dioxygenase, domain 1"/>
    <property type="match status" value="1"/>
</dbReference>
<gene>
    <name evidence="2" type="ORF">G3I21_22320</name>
</gene>
<feature type="domain" description="VOC" evidence="1">
    <location>
        <begin position="4"/>
        <end position="115"/>
    </location>
</feature>
<comment type="caution">
    <text evidence="2">The sequence shown here is derived from an EMBL/GenBank/DDBJ whole genome shotgun (WGS) entry which is preliminary data.</text>
</comment>
<dbReference type="PANTHER" id="PTHR35908:SF1">
    <property type="entry name" value="CONSERVED PROTEIN"/>
    <property type="match status" value="1"/>
</dbReference>
<dbReference type="PROSITE" id="PS51819">
    <property type="entry name" value="VOC"/>
    <property type="match status" value="1"/>
</dbReference>
<dbReference type="Proteomes" id="UP000470520">
    <property type="component" value="Unassembled WGS sequence"/>
</dbReference>
<name>A0A7K3QWY8_9ACTN</name>
<dbReference type="CDD" id="cd06587">
    <property type="entry name" value="VOC"/>
    <property type="match status" value="1"/>
</dbReference>
<dbReference type="PANTHER" id="PTHR35908">
    <property type="entry name" value="HYPOTHETICAL FUSION PROTEIN"/>
    <property type="match status" value="1"/>
</dbReference>
<dbReference type="EMBL" id="JAAGMR010000247">
    <property type="protein sequence ID" value="NEB94379.1"/>
    <property type="molecule type" value="Genomic_DNA"/>
</dbReference>
<dbReference type="RefSeq" id="WP_164191532.1">
    <property type="nucleotide sequence ID" value="NZ_JAAGMR010000247.1"/>
</dbReference>
<dbReference type="AlphaFoldDB" id="A0A7K3QWY8"/>
<accession>A0A7K3QWY8</accession>
<evidence type="ECO:0000313" key="2">
    <source>
        <dbReference type="EMBL" id="NEB94379.1"/>
    </source>
</evidence>
<proteinExistence type="predicted"/>
<evidence type="ECO:0000313" key="3">
    <source>
        <dbReference type="Proteomes" id="UP000470520"/>
    </source>
</evidence>
<dbReference type="InterPro" id="IPR037523">
    <property type="entry name" value="VOC_core"/>
</dbReference>
<dbReference type="InterPro" id="IPR029068">
    <property type="entry name" value="Glyas_Bleomycin-R_OHBP_Dase"/>
</dbReference>
<dbReference type="SUPFAM" id="SSF54593">
    <property type="entry name" value="Glyoxalase/Bleomycin resistance protein/Dihydroxybiphenyl dioxygenase"/>
    <property type="match status" value="1"/>
</dbReference>
<sequence length="115" mass="12582">MAVKLHAITFDCADPEALARFWAQALGQEVDASDFPGIATIGMGRVSPFYVFQKLDGLPAVRNRAHPDFATGEYEAECARLVDLGATVVTEVKENGIRFTTFTDPEGNKFDLVDE</sequence>